<gene>
    <name evidence="1" type="ORF">FCV50_10915</name>
</gene>
<dbReference type="Proteomes" id="UP000307574">
    <property type="component" value="Unassembled WGS sequence"/>
</dbReference>
<evidence type="ECO:0000313" key="1">
    <source>
        <dbReference type="EMBL" id="TKF31877.1"/>
    </source>
</evidence>
<evidence type="ECO:0000313" key="2">
    <source>
        <dbReference type="Proteomes" id="UP000307574"/>
    </source>
</evidence>
<sequence>MEATVLEFHLEYNSNRKNPAEVFHAMGDFISAYQEMGQIIAQAVDSEMIFDVELQEVTHGCILAKLLLKVEEWTRPDSLFRELTGEMSQKEQVQHVTNNERDRLKNEMAIRGRSSRLDPYISDLDVALVAEKWSEGNKKLLPDEYLKVCNEGAKLAEVIPFDPNFRFTGNVKKMFSSDRGHFDGEEIVEVFKPCKKATSKWEVISTRTHKRYSAEITHKEWLDEYLNSEVRLGGSDYLRVHAEYDVVVEKGEERIKNAKIKEIKEVITYRGTQNEIPTSE</sequence>
<proteinExistence type="predicted"/>
<comment type="caution">
    <text evidence="1">The sequence shown here is derived from an EMBL/GenBank/DDBJ whole genome shotgun (WGS) entry which is preliminary data.</text>
</comment>
<protein>
    <submittedName>
        <fullName evidence="1">Uncharacterized protein</fullName>
    </submittedName>
</protein>
<organism evidence="1 2">
    <name type="scientific">Vibrio kanaloae</name>
    <dbReference type="NCBI Taxonomy" id="170673"/>
    <lineage>
        <taxon>Bacteria</taxon>
        <taxon>Pseudomonadati</taxon>
        <taxon>Pseudomonadota</taxon>
        <taxon>Gammaproteobacteria</taxon>
        <taxon>Vibrionales</taxon>
        <taxon>Vibrionaceae</taxon>
        <taxon>Vibrio</taxon>
    </lineage>
</organism>
<accession>A0A4U1ZH49</accession>
<reference evidence="1 2" key="1">
    <citation type="submission" date="2019-04" db="EMBL/GenBank/DDBJ databases">
        <title>A reverse ecology approach based on a biological definition of microbial populations.</title>
        <authorList>
            <person name="Arevalo P."/>
            <person name="Vaninsberghe D."/>
            <person name="Elsherbini J."/>
            <person name="Gore J."/>
            <person name="Polz M."/>
        </authorList>
    </citation>
    <scope>NUCLEOTIDE SEQUENCE [LARGE SCALE GENOMIC DNA]</scope>
    <source>
        <strain evidence="1 2">10N.261.46.F4</strain>
    </source>
</reference>
<name>A0A4U1ZH49_9VIBR</name>
<dbReference type="RefSeq" id="WP_039453133.1">
    <property type="nucleotide sequence ID" value="NZ_SYUV01000033.1"/>
</dbReference>
<dbReference type="EMBL" id="SYUV01000033">
    <property type="protein sequence ID" value="TKF31877.1"/>
    <property type="molecule type" value="Genomic_DNA"/>
</dbReference>
<dbReference type="AlphaFoldDB" id="A0A4U1ZH49"/>